<feature type="chain" id="PRO_5002517837" evidence="1">
    <location>
        <begin position="24"/>
        <end position="113"/>
    </location>
</feature>
<proteinExistence type="predicted"/>
<dbReference type="Proteomes" id="UP000034410">
    <property type="component" value="Chromosome"/>
</dbReference>
<evidence type="ECO:0000313" key="2">
    <source>
        <dbReference type="EMBL" id="AKH20547.1"/>
    </source>
</evidence>
<organism evidence="2 3">
    <name type="scientific">Sedimenticola thiotaurini</name>
    <dbReference type="NCBI Taxonomy" id="1543721"/>
    <lineage>
        <taxon>Bacteria</taxon>
        <taxon>Pseudomonadati</taxon>
        <taxon>Pseudomonadota</taxon>
        <taxon>Gammaproteobacteria</taxon>
        <taxon>Chromatiales</taxon>
        <taxon>Sedimenticolaceae</taxon>
        <taxon>Sedimenticola</taxon>
    </lineage>
</organism>
<evidence type="ECO:0000256" key="1">
    <source>
        <dbReference type="SAM" id="SignalP"/>
    </source>
</evidence>
<evidence type="ECO:0000313" key="3">
    <source>
        <dbReference type="Proteomes" id="UP000034410"/>
    </source>
</evidence>
<feature type="signal peptide" evidence="1">
    <location>
        <begin position="1"/>
        <end position="23"/>
    </location>
</feature>
<reference evidence="2 3" key="1">
    <citation type="journal article" date="2015" name="Genome Announc.">
        <title>Complete Genome Sequence of Sedimenticola thiotaurini Strain SIP-G1, a Polyphosphate- and Polyhydroxyalkanoate-Accumulating Sulfur-Oxidizing Gammaproteobacterium Isolated from Salt Marsh Sediments.</title>
        <authorList>
            <person name="Flood B.E."/>
            <person name="Jones D.S."/>
            <person name="Bailey J.V."/>
        </authorList>
    </citation>
    <scope>NUCLEOTIDE SEQUENCE [LARGE SCALE GENOMIC DNA]</scope>
    <source>
        <strain evidence="2 3">SIP-G1</strain>
    </source>
</reference>
<dbReference type="RefSeq" id="WP_046859480.1">
    <property type="nucleotide sequence ID" value="NZ_CP011412.1"/>
</dbReference>
<keyword evidence="3" id="KW-1185">Reference proteome</keyword>
<dbReference type="AlphaFoldDB" id="A0A0F7JXW7"/>
<sequence>MDHWKPITAIVLASVIAVSPARANGSANHGSKAATHSTQAAGHSAAMSAKTVAGSVALPLAVAGTAGQVSGQAAEELWDLANQPIGTPLPIAQETFTVGHSPKEAVFNEGDNQ</sequence>
<gene>
    <name evidence="2" type="ORF">AAY24_09485</name>
</gene>
<name>A0A0F7JXW7_9GAMM</name>
<accession>A0A0F7JXW7</accession>
<dbReference type="KEGG" id="seds:AAY24_09485"/>
<dbReference type="EMBL" id="CP011412">
    <property type="protein sequence ID" value="AKH20547.1"/>
    <property type="molecule type" value="Genomic_DNA"/>
</dbReference>
<keyword evidence="1" id="KW-0732">Signal</keyword>
<protein>
    <submittedName>
        <fullName evidence="2">Uncharacterized protein</fullName>
    </submittedName>
</protein>